<dbReference type="PROSITE" id="PS50977">
    <property type="entry name" value="HTH_TETR_2"/>
    <property type="match status" value="1"/>
</dbReference>
<dbReference type="InterPro" id="IPR009057">
    <property type="entry name" value="Homeodomain-like_sf"/>
</dbReference>
<comment type="caution">
    <text evidence="4">The sequence shown here is derived from an EMBL/GenBank/DDBJ whole genome shotgun (WGS) entry which is preliminary data.</text>
</comment>
<dbReference type="SUPFAM" id="SSF46689">
    <property type="entry name" value="Homeodomain-like"/>
    <property type="match status" value="1"/>
</dbReference>
<dbReference type="EMBL" id="JACHMI010000001">
    <property type="protein sequence ID" value="MBB6554426.1"/>
    <property type="molecule type" value="Genomic_DNA"/>
</dbReference>
<dbReference type="InterPro" id="IPR001647">
    <property type="entry name" value="HTH_TetR"/>
</dbReference>
<dbReference type="PANTHER" id="PTHR30055:SF146">
    <property type="entry name" value="HTH-TYPE TRANSCRIPTIONAL DUAL REGULATOR CECR"/>
    <property type="match status" value="1"/>
</dbReference>
<accession>A0A7X0P360</accession>
<evidence type="ECO:0000256" key="2">
    <source>
        <dbReference type="PROSITE-ProRule" id="PRU00335"/>
    </source>
</evidence>
<evidence type="ECO:0000259" key="3">
    <source>
        <dbReference type="PROSITE" id="PS50977"/>
    </source>
</evidence>
<dbReference type="RefSeq" id="WP_185109153.1">
    <property type="nucleotide sequence ID" value="NZ_JACHMI010000001.1"/>
</dbReference>
<dbReference type="Pfam" id="PF00440">
    <property type="entry name" value="TetR_N"/>
    <property type="match status" value="1"/>
</dbReference>
<sequence>MSTRWRVRSVVAMERLSRQEQRERNRLALLEAAEKVFAERGIQGASVDEVAAEAGLTKGAVYSNFDGKEDLLLAVLRHGLGREARAQAERLLHGGREAGALVEEFGAYWVEGARGGGQDSFARLTVEFMVHATRHPAVREQLVAVLFPDEGTGSGRHPLAPEGSGLAELPYGEADAILKSLDLGMRLLTLLAPERCPPELFLEALRLLSAPKAAGPGGGVAGEEAGAAAGGAVGGAAGAAAGGAVDEARLG</sequence>
<evidence type="ECO:0000256" key="1">
    <source>
        <dbReference type="ARBA" id="ARBA00023125"/>
    </source>
</evidence>
<feature type="DNA-binding region" description="H-T-H motif" evidence="2">
    <location>
        <begin position="46"/>
        <end position="65"/>
    </location>
</feature>
<dbReference type="PANTHER" id="PTHR30055">
    <property type="entry name" value="HTH-TYPE TRANSCRIPTIONAL REGULATOR RUTR"/>
    <property type="match status" value="1"/>
</dbReference>
<keyword evidence="1 2" id="KW-0238">DNA-binding</keyword>
<dbReference type="Gene3D" id="1.10.357.10">
    <property type="entry name" value="Tetracycline Repressor, domain 2"/>
    <property type="match status" value="1"/>
</dbReference>
<dbReference type="PRINTS" id="PR00455">
    <property type="entry name" value="HTHTETR"/>
</dbReference>
<evidence type="ECO:0000313" key="5">
    <source>
        <dbReference type="Proteomes" id="UP000565579"/>
    </source>
</evidence>
<dbReference type="Proteomes" id="UP000565579">
    <property type="component" value="Unassembled WGS sequence"/>
</dbReference>
<evidence type="ECO:0000313" key="4">
    <source>
        <dbReference type="EMBL" id="MBB6554426.1"/>
    </source>
</evidence>
<dbReference type="AlphaFoldDB" id="A0A7X0P360"/>
<dbReference type="GO" id="GO:0000976">
    <property type="term" value="F:transcription cis-regulatory region binding"/>
    <property type="evidence" value="ECO:0007669"/>
    <property type="project" value="TreeGrafter"/>
</dbReference>
<organism evidence="4 5">
    <name type="scientific">Nonomuraea rubra</name>
    <dbReference type="NCBI Taxonomy" id="46180"/>
    <lineage>
        <taxon>Bacteria</taxon>
        <taxon>Bacillati</taxon>
        <taxon>Actinomycetota</taxon>
        <taxon>Actinomycetes</taxon>
        <taxon>Streptosporangiales</taxon>
        <taxon>Streptosporangiaceae</taxon>
        <taxon>Nonomuraea</taxon>
    </lineage>
</organism>
<name>A0A7X0P360_9ACTN</name>
<gene>
    <name evidence="4" type="ORF">HD593_009221</name>
</gene>
<proteinExistence type="predicted"/>
<reference evidence="4 5" key="1">
    <citation type="submission" date="2020-08" db="EMBL/GenBank/DDBJ databases">
        <title>Sequencing the genomes of 1000 actinobacteria strains.</title>
        <authorList>
            <person name="Klenk H.-P."/>
        </authorList>
    </citation>
    <scope>NUCLEOTIDE SEQUENCE [LARGE SCALE GENOMIC DNA]</scope>
    <source>
        <strain evidence="4 5">DSM 43768</strain>
    </source>
</reference>
<protein>
    <submittedName>
        <fullName evidence="4">AcrR family transcriptional regulator</fullName>
    </submittedName>
</protein>
<keyword evidence="5" id="KW-1185">Reference proteome</keyword>
<dbReference type="InterPro" id="IPR050109">
    <property type="entry name" value="HTH-type_TetR-like_transc_reg"/>
</dbReference>
<dbReference type="GO" id="GO:0003700">
    <property type="term" value="F:DNA-binding transcription factor activity"/>
    <property type="evidence" value="ECO:0007669"/>
    <property type="project" value="TreeGrafter"/>
</dbReference>
<feature type="domain" description="HTH tetR-type" evidence="3">
    <location>
        <begin position="23"/>
        <end position="83"/>
    </location>
</feature>